<dbReference type="Pfam" id="PF18425">
    <property type="entry name" value="CspB_prodomain"/>
    <property type="match status" value="1"/>
</dbReference>
<dbReference type="InterPro" id="IPR034045">
    <property type="entry name" value="Pep_S8_CspA-like"/>
</dbReference>
<evidence type="ECO:0000259" key="9">
    <source>
        <dbReference type="Pfam" id="PF18425"/>
    </source>
</evidence>
<dbReference type="SUPFAM" id="SSF52743">
    <property type="entry name" value="Subtilisin-like"/>
    <property type="match status" value="1"/>
</dbReference>
<dbReference type="GO" id="GO:0006508">
    <property type="term" value="P:proteolysis"/>
    <property type="evidence" value="ECO:0007669"/>
    <property type="project" value="UniProtKB-KW"/>
</dbReference>
<protein>
    <submittedName>
        <fullName evidence="10">S8 family peptidase</fullName>
    </submittedName>
</protein>
<sequence length="575" mass="62834">MIYQPFLPLDQLTRFTSDQYSDSDMLEVIVKYSGDIMAVGAELDAFVEILDVNYAILTISLANLAKLYQYNEVEYVELPKNLTYFLRESLNSACISQVQRPTSFNLTGAGVAIGIIDSGIDYTHSDFQNQDGSTRILFLWDQTIDGNPPMDFRNGSEYTKAQIDEALASDTPYEFVPSRDTEGHGTAVAGVAAGNGRGSDSVEKGVAPNASLIVVKLGHTGHAAFTRTTEIMRAIKYIYAKAQEVNMPVSINISYGTNNGSHDGSSLFEGYIDNMTERWRSCICVAAGNEASAGHHYSNLLTQGATDRVEFSISDNISSLYMTIWKNFVDTMTFSVISPSGRSTGEISPFQRVTRFTMDGVLVSVLYGQPTHYNTAQEIYILFRGVSGPMPPGLWALSVRGLDITYGLFDIWLPPLEEVGQETDFLRPTVTNTITIPATAHQVISVGGYNSTLNSMADFSGQGTLRNIDFIKPDLVAPAVNILTTKAGGGYDRFTGTSVAAPFVTGSAALMMEWGLLQGNDPLLYGQRIKAFLWKGAERLPNLAYPNPVWGYGSLSLCDTMDLLVEYNQSGFALT</sequence>
<organism evidence="10 11">
    <name type="scientific">Aminipila butyrica</name>
    <dbReference type="NCBI Taxonomy" id="433296"/>
    <lineage>
        <taxon>Bacteria</taxon>
        <taxon>Bacillati</taxon>
        <taxon>Bacillota</taxon>
        <taxon>Clostridia</taxon>
        <taxon>Peptostreptococcales</taxon>
        <taxon>Anaerovoracaceae</taxon>
        <taxon>Aminipila</taxon>
    </lineage>
</organism>
<dbReference type="Pfam" id="PF00082">
    <property type="entry name" value="Peptidase_S8"/>
    <property type="match status" value="2"/>
</dbReference>
<comment type="similarity">
    <text evidence="1 6 7">Belongs to the peptidase S8 family.</text>
</comment>
<dbReference type="PROSITE" id="PS51892">
    <property type="entry name" value="SUBTILASE"/>
    <property type="match status" value="1"/>
</dbReference>
<gene>
    <name evidence="10" type="ORF">Ami103574_03715</name>
</gene>
<dbReference type="InterPro" id="IPR023828">
    <property type="entry name" value="Peptidase_S8_Ser-AS"/>
</dbReference>
<dbReference type="GO" id="GO:0004252">
    <property type="term" value="F:serine-type endopeptidase activity"/>
    <property type="evidence" value="ECO:0007669"/>
    <property type="project" value="UniProtKB-UniRule"/>
</dbReference>
<dbReference type="InterPro" id="IPR041365">
    <property type="entry name" value="CspB_prodomain"/>
</dbReference>
<evidence type="ECO:0000256" key="3">
    <source>
        <dbReference type="ARBA" id="ARBA00022801"/>
    </source>
</evidence>
<keyword evidence="2 6" id="KW-0645">Protease</keyword>
<evidence type="ECO:0000256" key="7">
    <source>
        <dbReference type="RuleBase" id="RU003355"/>
    </source>
</evidence>
<proteinExistence type="inferred from homology"/>
<keyword evidence="4 6" id="KW-0720">Serine protease</keyword>
<dbReference type="InterPro" id="IPR022398">
    <property type="entry name" value="Peptidase_S8_His-AS"/>
</dbReference>
<dbReference type="PANTHER" id="PTHR43806">
    <property type="entry name" value="PEPTIDASE S8"/>
    <property type="match status" value="1"/>
</dbReference>
<dbReference type="RefSeq" id="WP_163065342.1">
    <property type="nucleotide sequence ID" value="NZ_CP048649.1"/>
</dbReference>
<dbReference type="PIRSF" id="PIRSF037894">
    <property type="entry name" value="Subtilisin_rel_CspABC"/>
    <property type="match status" value="1"/>
</dbReference>
<dbReference type="InterPro" id="IPR023827">
    <property type="entry name" value="Peptidase_S8_Asp-AS"/>
</dbReference>
<feature type="domain" description="Peptidase S8/S53" evidence="8">
    <location>
        <begin position="108"/>
        <end position="326"/>
    </location>
</feature>
<dbReference type="PROSITE" id="PS00137">
    <property type="entry name" value="SUBTILASE_HIS"/>
    <property type="match status" value="1"/>
</dbReference>
<evidence type="ECO:0000256" key="6">
    <source>
        <dbReference type="PROSITE-ProRule" id="PRU01240"/>
    </source>
</evidence>
<dbReference type="Proteomes" id="UP000466848">
    <property type="component" value="Chromosome"/>
</dbReference>
<dbReference type="InterPro" id="IPR000209">
    <property type="entry name" value="Peptidase_S8/S53_dom"/>
</dbReference>
<dbReference type="InterPro" id="IPR050131">
    <property type="entry name" value="Peptidase_S8_subtilisin-like"/>
</dbReference>
<dbReference type="CDD" id="cd07478">
    <property type="entry name" value="Peptidases_S8_CspA-like"/>
    <property type="match status" value="1"/>
</dbReference>
<keyword evidence="3 6" id="KW-0378">Hydrolase</keyword>
<dbReference type="InterPro" id="IPR036852">
    <property type="entry name" value="Peptidase_S8/S53_dom_sf"/>
</dbReference>
<accession>A0A858BTF9</accession>
<evidence type="ECO:0000256" key="1">
    <source>
        <dbReference type="ARBA" id="ARBA00011073"/>
    </source>
</evidence>
<dbReference type="PROSITE" id="PS00136">
    <property type="entry name" value="SUBTILASE_ASP"/>
    <property type="match status" value="1"/>
</dbReference>
<evidence type="ECO:0000256" key="5">
    <source>
        <dbReference type="PIRSR" id="PIRSR615500-1"/>
    </source>
</evidence>
<name>A0A858BTF9_9FIRM</name>
<evidence type="ECO:0000256" key="4">
    <source>
        <dbReference type="ARBA" id="ARBA00022825"/>
    </source>
</evidence>
<evidence type="ECO:0000256" key="2">
    <source>
        <dbReference type="ARBA" id="ARBA00022670"/>
    </source>
</evidence>
<evidence type="ECO:0000313" key="11">
    <source>
        <dbReference type="Proteomes" id="UP000466848"/>
    </source>
</evidence>
<feature type="active site" description="Charge relay system" evidence="5 6">
    <location>
        <position position="498"/>
    </location>
</feature>
<keyword evidence="11" id="KW-1185">Reference proteome</keyword>
<dbReference type="Gene3D" id="2.60.120.1290">
    <property type="match status" value="1"/>
</dbReference>
<reference evidence="10 11" key="1">
    <citation type="submission" date="2020-02" db="EMBL/GenBank/DDBJ databases">
        <authorList>
            <person name="Kim Y.B."/>
            <person name="Roh S.W."/>
        </authorList>
    </citation>
    <scope>NUCLEOTIDE SEQUENCE [LARGE SCALE GENOMIC DNA]</scope>
    <source>
        <strain evidence="10 11">DSM 103574</strain>
    </source>
</reference>
<feature type="active site" description="Charge relay system" evidence="5 6">
    <location>
        <position position="184"/>
    </location>
</feature>
<dbReference type="InterPro" id="IPR017310">
    <property type="entry name" value="Pept_S8A_subtilisin_clostridia"/>
</dbReference>
<evidence type="ECO:0000313" key="10">
    <source>
        <dbReference type="EMBL" id="QIB68479.1"/>
    </source>
</evidence>
<dbReference type="KEGG" id="abut:Ami103574_03715"/>
<dbReference type="Gene3D" id="3.40.50.200">
    <property type="entry name" value="Peptidase S8/S53 domain"/>
    <property type="match status" value="1"/>
</dbReference>
<feature type="active site" description="Charge relay system" evidence="5 6">
    <location>
        <position position="117"/>
    </location>
</feature>
<dbReference type="PROSITE" id="PS00138">
    <property type="entry name" value="SUBTILASE_SER"/>
    <property type="match status" value="1"/>
</dbReference>
<dbReference type="Gene3D" id="3.30.70.2980">
    <property type="match status" value="1"/>
</dbReference>
<feature type="domain" description="Csp protease B prodomain" evidence="9">
    <location>
        <begin position="14"/>
        <end position="80"/>
    </location>
</feature>
<evidence type="ECO:0000259" key="8">
    <source>
        <dbReference type="Pfam" id="PF00082"/>
    </source>
</evidence>
<dbReference type="InterPro" id="IPR015500">
    <property type="entry name" value="Peptidase_S8_subtilisin-rel"/>
</dbReference>
<dbReference type="PANTHER" id="PTHR43806:SF11">
    <property type="entry name" value="CEREVISIN-RELATED"/>
    <property type="match status" value="1"/>
</dbReference>
<dbReference type="EMBL" id="CP048649">
    <property type="protein sequence ID" value="QIB68479.1"/>
    <property type="molecule type" value="Genomic_DNA"/>
</dbReference>
<dbReference type="PRINTS" id="PR00723">
    <property type="entry name" value="SUBTILISIN"/>
</dbReference>
<dbReference type="AlphaFoldDB" id="A0A858BTF9"/>
<feature type="domain" description="Peptidase S8/S53" evidence="8">
    <location>
        <begin position="431"/>
        <end position="513"/>
    </location>
</feature>